<dbReference type="InterPro" id="IPR015943">
    <property type="entry name" value="WD40/YVTN_repeat-like_dom_sf"/>
</dbReference>
<evidence type="ECO:0000313" key="6">
    <source>
        <dbReference type="EMBL" id="KAA8490768.1"/>
    </source>
</evidence>
<feature type="compositionally biased region" description="Pro residues" evidence="5">
    <location>
        <begin position="169"/>
        <end position="178"/>
    </location>
</feature>
<dbReference type="SMART" id="SM00320">
    <property type="entry name" value="WD40"/>
    <property type="match status" value="6"/>
</dbReference>
<dbReference type="SUPFAM" id="SSF50978">
    <property type="entry name" value="WD40 repeat-like"/>
    <property type="match status" value="1"/>
</dbReference>
<feature type="repeat" description="WD" evidence="4">
    <location>
        <begin position="389"/>
        <end position="430"/>
    </location>
</feature>
<feature type="repeat" description="WD" evidence="4">
    <location>
        <begin position="1"/>
        <end position="29"/>
    </location>
</feature>
<evidence type="ECO:0000256" key="5">
    <source>
        <dbReference type="SAM" id="MobiDB-lite"/>
    </source>
</evidence>
<dbReference type="AlphaFoldDB" id="A0A5J4YHM7"/>
<reference evidence="7" key="1">
    <citation type="journal article" date="2019" name="Nat. Commun.">
        <title>Expansion of phycobilisome linker gene families in mesophilic red algae.</title>
        <authorList>
            <person name="Lee J."/>
            <person name="Kim D."/>
            <person name="Bhattacharya D."/>
            <person name="Yoon H.S."/>
        </authorList>
    </citation>
    <scope>NUCLEOTIDE SEQUENCE [LARGE SCALE GENOMIC DNA]</scope>
    <source>
        <strain evidence="7">CCMP 1328</strain>
    </source>
</reference>
<protein>
    <submittedName>
        <fullName evidence="6">Target of rapamycin complex subunit LST8</fullName>
    </submittedName>
</protein>
<dbReference type="OrthoDB" id="400at2759"/>
<dbReference type="PROSITE" id="PS50082">
    <property type="entry name" value="WD_REPEATS_2"/>
    <property type="match status" value="4"/>
</dbReference>
<dbReference type="GO" id="GO:0031932">
    <property type="term" value="C:TORC2 complex"/>
    <property type="evidence" value="ECO:0007669"/>
    <property type="project" value="InterPro"/>
</dbReference>
<feature type="repeat" description="WD" evidence="4">
    <location>
        <begin position="101"/>
        <end position="125"/>
    </location>
</feature>
<proteinExistence type="inferred from homology"/>
<gene>
    <name evidence="6" type="ORF">FVE85_4399</name>
</gene>
<dbReference type="Gene3D" id="2.130.10.10">
    <property type="entry name" value="YVTN repeat-like/Quinoprotein amine dehydrogenase"/>
    <property type="match status" value="3"/>
</dbReference>
<dbReference type="GO" id="GO:0031929">
    <property type="term" value="P:TOR signaling"/>
    <property type="evidence" value="ECO:0007669"/>
    <property type="project" value="InterPro"/>
</dbReference>
<comment type="similarity">
    <text evidence="1">Belongs to the WD repeat LST8 family.</text>
</comment>
<comment type="caution">
    <text evidence="6">The sequence shown here is derived from an EMBL/GenBank/DDBJ whole genome shotgun (WGS) entry which is preliminary data.</text>
</comment>
<dbReference type="EMBL" id="VRMN01000019">
    <property type="protein sequence ID" value="KAA8490768.1"/>
    <property type="molecule type" value="Genomic_DNA"/>
</dbReference>
<feature type="region of interest" description="Disordered" evidence="5">
    <location>
        <begin position="168"/>
        <end position="197"/>
    </location>
</feature>
<dbReference type="PROSITE" id="PS50294">
    <property type="entry name" value="WD_REPEATS_REGION"/>
    <property type="match status" value="2"/>
</dbReference>
<evidence type="ECO:0000256" key="4">
    <source>
        <dbReference type="PROSITE-ProRule" id="PRU00221"/>
    </source>
</evidence>
<organism evidence="6 7">
    <name type="scientific">Porphyridium purpureum</name>
    <name type="common">Red alga</name>
    <name type="synonym">Porphyridium cruentum</name>
    <dbReference type="NCBI Taxonomy" id="35688"/>
    <lineage>
        <taxon>Eukaryota</taxon>
        <taxon>Rhodophyta</taxon>
        <taxon>Bangiophyceae</taxon>
        <taxon>Porphyridiales</taxon>
        <taxon>Porphyridiaceae</taxon>
        <taxon>Porphyridium</taxon>
    </lineage>
</organism>
<dbReference type="InterPro" id="IPR020472">
    <property type="entry name" value="WD40_PAC1"/>
</dbReference>
<feature type="region of interest" description="Disordered" evidence="5">
    <location>
        <begin position="234"/>
        <end position="283"/>
    </location>
</feature>
<dbReference type="Proteomes" id="UP000324585">
    <property type="component" value="Unassembled WGS sequence"/>
</dbReference>
<dbReference type="Pfam" id="PF00400">
    <property type="entry name" value="WD40"/>
    <property type="match status" value="3"/>
</dbReference>
<feature type="compositionally biased region" description="Polar residues" evidence="5">
    <location>
        <begin position="273"/>
        <end position="282"/>
    </location>
</feature>
<sequence>MSSATLLATAGYDHGIRFWEVATGVPYRTIQFGDSQVNRLRFSPDRLLLAAAGNPRISLFDVSSSNPNPFYVCDGHKGNVMSVEFGQLATAAPSGSGGGTSLLVSCSDDATMKVWDTRTQGAVQTLQNTSADPLTDFCLVGTRHGVSVDAGGMIKVWDMTMGKLVSAVAPPPPLPPPETNTGFASSSRSATSTSLQSLSLHSPTGRLAASCKTGTVFIYKLDFADPQLIQPAQSLPSSMQASEGAPLSSSSSFPPQSGPSSSSPQPSSPQHPTGKSSSSSTARADGANLLSLETVVPVHRRYILRVGWSADGKMLATAQDDGSVRIWTEQERDAAVRDGATDGHVSDVGSGSLPFDHQQLAGHQAQSGAPGVAGAGGAATTNFRNVAVLAGHQRWVWDFSFTPDSQHLFSASSDKKALLWDVGSAAVVREYVGHQKAITCLAVAYSSEQEGL</sequence>
<feature type="compositionally biased region" description="Low complexity" evidence="5">
    <location>
        <begin position="246"/>
        <end position="272"/>
    </location>
</feature>
<dbReference type="InterPro" id="IPR001680">
    <property type="entry name" value="WD40_rpt"/>
</dbReference>
<name>A0A5J4YHM7_PORPP</name>
<dbReference type="PANTHER" id="PTHR19842">
    <property type="entry name" value="G BETA-LIKE PROTEIN GBL"/>
    <property type="match status" value="1"/>
</dbReference>
<accession>A0A5J4YHM7</accession>
<dbReference type="PANTHER" id="PTHR19842:SF0">
    <property type="entry name" value="TARGET OF RAPAMYCIN COMPLEX SUBUNIT LST8"/>
    <property type="match status" value="1"/>
</dbReference>
<dbReference type="InterPro" id="IPR019775">
    <property type="entry name" value="WD40_repeat_CS"/>
</dbReference>
<keyword evidence="3" id="KW-0677">Repeat</keyword>
<evidence type="ECO:0000313" key="7">
    <source>
        <dbReference type="Proteomes" id="UP000324585"/>
    </source>
</evidence>
<dbReference type="InterPro" id="IPR036322">
    <property type="entry name" value="WD40_repeat_dom_sf"/>
</dbReference>
<evidence type="ECO:0000256" key="3">
    <source>
        <dbReference type="ARBA" id="ARBA00022737"/>
    </source>
</evidence>
<evidence type="ECO:0000256" key="1">
    <source>
        <dbReference type="ARBA" id="ARBA00009890"/>
    </source>
</evidence>
<dbReference type="OMA" id="VQRNYKH"/>
<dbReference type="GO" id="GO:0032956">
    <property type="term" value="P:regulation of actin cytoskeleton organization"/>
    <property type="evidence" value="ECO:0007669"/>
    <property type="project" value="TreeGrafter"/>
</dbReference>
<feature type="compositionally biased region" description="Low complexity" evidence="5">
    <location>
        <begin position="185"/>
        <end position="197"/>
    </location>
</feature>
<dbReference type="PROSITE" id="PS00678">
    <property type="entry name" value="WD_REPEATS_1"/>
    <property type="match status" value="2"/>
</dbReference>
<dbReference type="PRINTS" id="PR00320">
    <property type="entry name" value="GPROTEINBRPT"/>
</dbReference>
<dbReference type="GO" id="GO:0031931">
    <property type="term" value="C:TORC1 complex"/>
    <property type="evidence" value="ECO:0007669"/>
    <property type="project" value="InterPro"/>
</dbReference>
<evidence type="ECO:0000256" key="2">
    <source>
        <dbReference type="ARBA" id="ARBA00022574"/>
    </source>
</evidence>
<keyword evidence="2 4" id="KW-0853">WD repeat</keyword>
<dbReference type="InterPro" id="IPR037588">
    <property type="entry name" value="MLST8"/>
</dbReference>
<keyword evidence="7" id="KW-1185">Reference proteome</keyword>
<feature type="repeat" description="WD" evidence="4">
    <location>
        <begin position="296"/>
        <end position="327"/>
    </location>
</feature>